<evidence type="ECO:0000313" key="3">
    <source>
        <dbReference type="Proteomes" id="UP000254640"/>
    </source>
</evidence>
<dbReference type="Proteomes" id="UP000254640">
    <property type="component" value="Unassembled WGS sequence"/>
</dbReference>
<dbReference type="Pfam" id="PF09378">
    <property type="entry name" value="HAS-barrel"/>
    <property type="match status" value="1"/>
</dbReference>
<keyword evidence="3" id="KW-1185">Reference proteome</keyword>
<sequence>MAYKVLGKLVGNTGDASQLTMAVQDSFSVRRGEFVRIMHQERKDEGQVAVLGRVTKISRTNMLYNAGFGDGVD</sequence>
<dbReference type="EMBL" id="UGSO01000001">
    <property type="protein sequence ID" value="SUB18635.1"/>
    <property type="molecule type" value="Genomic_DNA"/>
</dbReference>
<evidence type="ECO:0000313" key="2">
    <source>
        <dbReference type="EMBL" id="SUB18635.1"/>
    </source>
</evidence>
<accession>A0A379AL42</accession>
<gene>
    <name evidence="2" type="ORF">NCTC9381_04598</name>
</gene>
<feature type="domain" description="Helicase HerA barrel" evidence="1">
    <location>
        <begin position="7"/>
        <end position="61"/>
    </location>
</feature>
<organism evidence="2 3">
    <name type="scientific">Enterobacter agglomerans</name>
    <name type="common">Erwinia herbicola</name>
    <name type="synonym">Pantoea agglomerans</name>
    <dbReference type="NCBI Taxonomy" id="549"/>
    <lineage>
        <taxon>Bacteria</taxon>
        <taxon>Pseudomonadati</taxon>
        <taxon>Pseudomonadota</taxon>
        <taxon>Gammaproteobacteria</taxon>
        <taxon>Enterobacterales</taxon>
        <taxon>Erwiniaceae</taxon>
        <taxon>Pantoea</taxon>
        <taxon>Pantoea agglomerans group</taxon>
    </lineage>
</organism>
<evidence type="ECO:0000259" key="1">
    <source>
        <dbReference type="Pfam" id="PF09378"/>
    </source>
</evidence>
<dbReference type="InterPro" id="IPR018538">
    <property type="entry name" value="HerA_barrel_dom"/>
</dbReference>
<dbReference type="AlphaFoldDB" id="A0A379AL42"/>
<protein>
    <recommendedName>
        <fullName evidence="1">Helicase HerA barrel domain-containing protein</fullName>
    </recommendedName>
</protein>
<reference evidence="2 3" key="1">
    <citation type="submission" date="2018-06" db="EMBL/GenBank/DDBJ databases">
        <authorList>
            <consortium name="Pathogen Informatics"/>
            <person name="Doyle S."/>
        </authorList>
    </citation>
    <scope>NUCLEOTIDE SEQUENCE [LARGE SCALE GENOMIC DNA]</scope>
    <source>
        <strain evidence="2 3">NCTC9381</strain>
    </source>
</reference>
<name>A0A379AL42_ENTAG</name>
<proteinExistence type="predicted"/>